<dbReference type="AlphaFoldDB" id="A0AAV6IIG0"/>
<gene>
    <name evidence="1" type="ORF">RHGRI_028620</name>
</gene>
<evidence type="ECO:0000313" key="2">
    <source>
        <dbReference type="Proteomes" id="UP000823749"/>
    </source>
</evidence>
<keyword evidence="2" id="KW-1185">Reference proteome</keyword>
<dbReference type="Proteomes" id="UP000823749">
    <property type="component" value="Chromosome 10"/>
</dbReference>
<evidence type="ECO:0000313" key="1">
    <source>
        <dbReference type="EMBL" id="KAG5527740.1"/>
    </source>
</evidence>
<dbReference type="EMBL" id="JACTNZ010000010">
    <property type="protein sequence ID" value="KAG5527740.1"/>
    <property type="molecule type" value="Genomic_DNA"/>
</dbReference>
<name>A0AAV6IIG0_9ERIC</name>
<organism evidence="1 2">
    <name type="scientific">Rhododendron griersonianum</name>
    <dbReference type="NCBI Taxonomy" id="479676"/>
    <lineage>
        <taxon>Eukaryota</taxon>
        <taxon>Viridiplantae</taxon>
        <taxon>Streptophyta</taxon>
        <taxon>Embryophyta</taxon>
        <taxon>Tracheophyta</taxon>
        <taxon>Spermatophyta</taxon>
        <taxon>Magnoliopsida</taxon>
        <taxon>eudicotyledons</taxon>
        <taxon>Gunneridae</taxon>
        <taxon>Pentapetalae</taxon>
        <taxon>asterids</taxon>
        <taxon>Ericales</taxon>
        <taxon>Ericaceae</taxon>
        <taxon>Ericoideae</taxon>
        <taxon>Rhodoreae</taxon>
        <taxon>Rhododendron</taxon>
    </lineage>
</organism>
<sequence>MVKGNNQGGLESGDRSVSIKLKPNGNDWLFRSVVTKLHTFMEVEELIRDLEKENIKESLVRSMGEDIF</sequence>
<protein>
    <submittedName>
        <fullName evidence="1">Uncharacterized protein</fullName>
    </submittedName>
</protein>
<accession>A0AAV6IIG0</accession>
<comment type="caution">
    <text evidence="1">The sequence shown here is derived from an EMBL/GenBank/DDBJ whole genome shotgun (WGS) entry which is preliminary data.</text>
</comment>
<reference evidence="1" key="1">
    <citation type="submission" date="2020-08" db="EMBL/GenBank/DDBJ databases">
        <title>Plant Genome Project.</title>
        <authorList>
            <person name="Zhang R.-G."/>
        </authorList>
    </citation>
    <scope>NUCLEOTIDE SEQUENCE</scope>
    <source>
        <strain evidence="1">WSP0</strain>
        <tissue evidence="1">Leaf</tissue>
    </source>
</reference>
<proteinExistence type="predicted"/>